<dbReference type="RefSeq" id="WP_188220446.1">
    <property type="nucleotide sequence ID" value="NZ_NASZ01000009.1"/>
</dbReference>
<organism evidence="2 3">
    <name type="scientific">Flavobacterium pokkalii</name>
    <dbReference type="NCBI Taxonomy" id="1940408"/>
    <lineage>
        <taxon>Bacteria</taxon>
        <taxon>Pseudomonadati</taxon>
        <taxon>Bacteroidota</taxon>
        <taxon>Flavobacteriia</taxon>
        <taxon>Flavobacteriales</taxon>
        <taxon>Flavobacteriaceae</taxon>
        <taxon>Flavobacterium</taxon>
    </lineage>
</organism>
<gene>
    <name evidence="2" type="ORF">B6A10_07960</name>
</gene>
<name>A0ABR7UQN4_9FLAO</name>
<reference evidence="2 3" key="1">
    <citation type="journal article" date="2020" name="Microbiol. Res.">
        <title>Flavobacterium pokkalii sp. nov., a novel plant growth promoting native rhizobacteria isolated from pokkali rice grown in coastal saline affected agricultural regions of southern India, Kerala.</title>
        <authorList>
            <person name="Menon R.R."/>
            <person name="Kumari S."/>
            <person name="Viver T."/>
            <person name="Rameshkumar N."/>
        </authorList>
    </citation>
    <scope>NUCLEOTIDE SEQUENCE [LARGE SCALE GENOMIC DNA]</scope>
    <source>
        <strain evidence="2 3">L1I52</strain>
    </source>
</reference>
<accession>A0ABR7UQN4</accession>
<dbReference type="Proteomes" id="UP000661715">
    <property type="component" value="Unassembled WGS sequence"/>
</dbReference>
<evidence type="ECO:0000256" key="1">
    <source>
        <dbReference type="SAM" id="MobiDB-lite"/>
    </source>
</evidence>
<protein>
    <submittedName>
        <fullName evidence="2">Uncharacterized protein</fullName>
    </submittedName>
</protein>
<feature type="compositionally biased region" description="Acidic residues" evidence="1">
    <location>
        <begin position="147"/>
        <end position="164"/>
    </location>
</feature>
<dbReference type="EMBL" id="NASZ01000009">
    <property type="protein sequence ID" value="MBD0725110.1"/>
    <property type="molecule type" value="Genomic_DNA"/>
</dbReference>
<sequence length="164" mass="19037">MQNRDELLKMPLYQKAEQILQITRGLVETVPKENEFLQETSVRYMMENAYLIPAKIAGASGVGLYDLKMENAALIRKAARELYVQAGSLRFEEGCKELDYIELLRKTIEEFRLLFVDWVTGFDSWNYIIDRWGLFNPPGVSAHDKDPDDDIPFDPDDFFDSDDE</sequence>
<comment type="caution">
    <text evidence="2">The sequence shown here is derived from an EMBL/GenBank/DDBJ whole genome shotgun (WGS) entry which is preliminary data.</text>
</comment>
<evidence type="ECO:0000313" key="2">
    <source>
        <dbReference type="EMBL" id="MBD0725110.1"/>
    </source>
</evidence>
<evidence type="ECO:0000313" key="3">
    <source>
        <dbReference type="Proteomes" id="UP000661715"/>
    </source>
</evidence>
<feature type="region of interest" description="Disordered" evidence="1">
    <location>
        <begin position="143"/>
        <end position="164"/>
    </location>
</feature>
<proteinExistence type="predicted"/>
<keyword evidence="3" id="KW-1185">Reference proteome</keyword>